<dbReference type="InterPro" id="IPR023845">
    <property type="entry name" value="DUF3817_TM"/>
</dbReference>
<keyword evidence="2" id="KW-1003">Cell membrane</keyword>
<feature type="transmembrane region" description="Helical" evidence="6">
    <location>
        <begin position="42"/>
        <end position="60"/>
    </location>
</feature>
<reference evidence="9" key="1">
    <citation type="submission" date="2019-08" db="EMBL/GenBank/DDBJ databases">
        <title>Limnoglobus roseus gen. nov., sp. nov., a novel freshwater planctomycete with a giant genome from the family Gemmataceae.</title>
        <authorList>
            <person name="Kulichevskaya I.S."/>
            <person name="Naumoff D.G."/>
            <person name="Miroshnikov K."/>
            <person name="Ivanova A."/>
            <person name="Philippov D.A."/>
            <person name="Hakobyan A."/>
            <person name="Rijpstra I.C."/>
            <person name="Sinninghe Damste J.S."/>
            <person name="Liesack W."/>
            <person name="Dedysh S.N."/>
        </authorList>
    </citation>
    <scope>NUCLEOTIDE SEQUENCE [LARGE SCALE GENOMIC DNA]</scope>
    <source>
        <strain evidence="9">PX52</strain>
    </source>
</reference>
<keyword evidence="3 6" id="KW-0812">Transmembrane</keyword>
<dbReference type="PANTHER" id="PTHR40077">
    <property type="entry name" value="MEMBRANE PROTEIN-RELATED"/>
    <property type="match status" value="1"/>
</dbReference>
<accession>A0A5C1AI14</accession>
<dbReference type="Proteomes" id="UP000324974">
    <property type="component" value="Chromosome"/>
</dbReference>
<name>A0A5C1AI14_9BACT</name>
<dbReference type="Pfam" id="PF12823">
    <property type="entry name" value="DUF3817"/>
    <property type="match status" value="1"/>
</dbReference>
<dbReference type="AlphaFoldDB" id="A0A5C1AI14"/>
<dbReference type="NCBIfam" id="TIGR03954">
    <property type="entry name" value="integ_memb_HG"/>
    <property type="match status" value="1"/>
</dbReference>
<dbReference type="EMBL" id="CP042425">
    <property type="protein sequence ID" value="QEL18480.1"/>
    <property type="molecule type" value="Genomic_DNA"/>
</dbReference>
<evidence type="ECO:0000256" key="1">
    <source>
        <dbReference type="ARBA" id="ARBA00004651"/>
    </source>
</evidence>
<keyword evidence="5 6" id="KW-0472">Membrane</keyword>
<keyword evidence="9" id="KW-1185">Reference proteome</keyword>
<proteinExistence type="predicted"/>
<dbReference type="RefSeq" id="WP_218575167.1">
    <property type="nucleotide sequence ID" value="NZ_CP042425.1"/>
</dbReference>
<dbReference type="GO" id="GO:0005886">
    <property type="term" value="C:plasma membrane"/>
    <property type="evidence" value="ECO:0007669"/>
    <property type="project" value="UniProtKB-SubCell"/>
</dbReference>
<dbReference type="PANTHER" id="PTHR40077:SF1">
    <property type="entry name" value="MEMBRANE PROTEIN"/>
    <property type="match status" value="1"/>
</dbReference>
<evidence type="ECO:0000256" key="5">
    <source>
        <dbReference type="ARBA" id="ARBA00023136"/>
    </source>
</evidence>
<evidence type="ECO:0000313" key="8">
    <source>
        <dbReference type="EMBL" id="QEL18480.1"/>
    </source>
</evidence>
<feature type="domain" description="DUF3817" evidence="7">
    <location>
        <begin position="7"/>
        <end position="94"/>
    </location>
</feature>
<evidence type="ECO:0000256" key="6">
    <source>
        <dbReference type="SAM" id="Phobius"/>
    </source>
</evidence>
<protein>
    <recommendedName>
        <fullName evidence="7">DUF3817 domain-containing protein</fullName>
    </recommendedName>
</protein>
<evidence type="ECO:0000256" key="3">
    <source>
        <dbReference type="ARBA" id="ARBA00022692"/>
    </source>
</evidence>
<evidence type="ECO:0000256" key="4">
    <source>
        <dbReference type="ARBA" id="ARBA00022989"/>
    </source>
</evidence>
<evidence type="ECO:0000259" key="7">
    <source>
        <dbReference type="Pfam" id="PF12823"/>
    </source>
</evidence>
<sequence length="105" mass="11732">MPPTLLGKFRLVALTEGVSYLLILLVTWPLKEFAGMRWPNLVVGMTHGILFLVYCALLCLTARQRGWPWKRVGVAFAASIIPTGTFFLDPSLRREMAEEVAAVKV</sequence>
<evidence type="ECO:0000313" key="9">
    <source>
        <dbReference type="Proteomes" id="UP000324974"/>
    </source>
</evidence>
<keyword evidence="4 6" id="KW-1133">Transmembrane helix</keyword>
<organism evidence="8 9">
    <name type="scientific">Limnoglobus roseus</name>
    <dbReference type="NCBI Taxonomy" id="2598579"/>
    <lineage>
        <taxon>Bacteria</taxon>
        <taxon>Pseudomonadati</taxon>
        <taxon>Planctomycetota</taxon>
        <taxon>Planctomycetia</taxon>
        <taxon>Gemmatales</taxon>
        <taxon>Gemmataceae</taxon>
        <taxon>Limnoglobus</taxon>
    </lineage>
</organism>
<dbReference type="KEGG" id="lrs:PX52LOC_05505"/>
<evidence type="ECO:0000256" key="2">
    <source>
        <dbReference type="ARBA" id="ARBA00022475"/>
    </source>
</evidence>
<feature type="transmembrane region" description="Helical" evidence="6">
    <location>
        <begin position="12"/>
        <end position="30"/>
    </location>
</feature>
<comment type="subcellular location">
    <subcellularLocation>
        <location evidence="1">Cell membrane</location>
        <topology evidence="1">Multi-pass membrane protein</topology>
    </subcellularLocation>
</comment>
<gene>
    <name evidence="8" type="ORF">PX52LOC_05505</name>
</gene>